<feature type="non-terminal residue" evidence="3">
    <location>
        <position position="309"/>
    </location>
</feature>
<dbReference type="AlphaFoldDB" id="A0A553RFF5"/>
<dbReference type="Pfam" id="PF15230">
    <property type="entry name" value="SRRM_C"/>
    <property type="match status" value="1"/>
</dbReference>
<evidence type="ECO:0000313" key="4">
    <source>
        <dbReference type="Proteomes" id="UP000316079"/>
    </source>
</evidence>
<feature type="domain" description="Serine/arginine repetitive matrix protein C-terminal" evidence="2">
    <location>
        <begin position="260"/>
        <end position="309"/>
    </location>
</feature>
<gene>
    <name evidence="3" type="ORF">DNTS_023063</name>
</gene>
<organism evidence="3 4">
    <name type="scientific">Danionella cerebrum</name>
    <dbReference type="NCBI Taxonomy" id="2873325"/>
    <lineage>
        <taxon>Eukaryota</taxon>
        <taxon>Metazoa</taxon>
        <taxon>Chordata</taxon>
        <taxon>Craniata</taxon>
        <taxon>Vertebrata</taxon>
        <taxon>Euteleostomi</taxon>
        <taxon>Actinopterygii</taxon>
        <taxon>Neopterygii</taxon>
        <taxon>Teleostei</taxon>
        <taxon>Ostariophysi</taxon>
        <taxon>Cypriniformes</taxon>
        <taxon>Danionidae</taxon>
        <taxon>Danioninae</taxon>
        <taxon>Danionella</taxon>
    </lineage>
</organism>
<feature type="region of interest" description="Disordered" evidence="1">
    <location>
        <begin position="177"/>
        <end position="256"/>
    </location>
</feature>
<evidence type="ECO:0000313" key="3">
    <source>
        <dbReference type="EMBL" id="TRZ00923.1"/>
    </source>
</evidence>
<accession>A0A553RFF5</accession>
<name>A0A553RFF5_9TELE</name>
<evidence type="ECO:0000259" key="2">
    <source>
        <dbReference type="Pfam" id="PF15230"/>
    </source>
</evidence>
<dbReference type="InterPro" id="IPR029360">
    <property type="entry name" value="SRRM_C"/>
</dbReference>
<feature type="compositionally biased region" description="Basic residues" evidence="1">
    <location>
        <begin position="218"/>
        <end position="234"/>
    </location>
</feature>
<keyword evidence="4" id="KW-1185">Reference proteome</keyword>
<reference evidence="3 4" key="1">
    <citation type="journal article" date="2019" name="Sci. Data">
        <title>Hybrid genome assembly and annotation of Danionella translucida.</title>
        <authorList>
            <person name="Kadobianskyi M."/>
            <person name="Schulze L."/>
            <person name="Schuelke M."/>
            <person name="Judkewitz B."/>
        </authorList>
    </citation>
    <scope>NUCLEOTIDE SEQUENCE [LARGE SCALE GENOMIC DNA]</scope>
    <source>
        <strain evidence="3 4">Bolton</strain>
    </source>
</reference>
<dbReference type="Proteomes" id="UP000316079">
    <property type="component" value="Unassembled WGS sequence"/>
</dbReference>
<sequence>MLLVTFSNTLVFCACRSEDYEKSGFQHGGHSSGASRGDACGSAIRLTSKISSKCCCQVSQNTVSPSLPGVEGLNKMITQDSKAIKGKGHPDYDSGNDTSSPPSSKAGITRSKVTGNGKFSCLDSTCAENLRLADGGNASDSGNSLTSYDSLGKPVLREHTLHSSVFCKLQSGETNRNCENTQPLGTDSDRNRSPSSDGYQERGSRSHSRSVSSQSRYSGHHSKSRSLSTRRRSYSRSSRFTPDSRRDSVSSLSTCYTSSYSRSTTNRCRKRKRYCSCCKSRKHSRRRPSPPMRKRRRDSPSHLEARRIT</sequence>
<dbReference type="EMBL" id="SRMA01024203">
    <property type="protein sequence ID" value="TRZ00923.1"/>
    <property type="molecule type" value="Genomic_DNA"/>
</dbReference>
<evidence type="ECO:0000256" key="1">
    <source>
        <dbReference type="SAM" id="MobiDB-lite"/>
    </source>
</evidence>
<proteinExistence type="predicted"/>
<comment type="caution">
    <text evidence="3">The sequence shown here is derived from an EMBL/GenBank/DDBJ whole genome shotgun (WGS) entry which is preliminary data.</text>
</comment>
<feature type="compositionally biased region" description="Basic and acidic residues" evidence="1">
    <location>
        <begin position="298"/>
        <end position="309"/>
    </location>
</feature>
<feature type="compositionally biased region" description="Basic residues" evidence="1">
    <location>
        <begin position="279"/>
        <end position="297"/>
    </location>
</feature>
<dbReference type="STRING" id="623744.A0A553RFF5"/>
<feature type="region of interest" description="Disordered" evidence="1">
    <location>
        <begin position="83"/>
        <end position="111"/>
    </location>
</feature>
<protein>
    <recommendedName>
        <fullName evidence="2">Serine/arginine repetitive matrix protein C-terminal domain-containing protein</fullName>
    </recommendedName>
</protein>
<dbReference type="OrthoDB" id="9950700at2759"/>
<feature type="region of interest" description="Disordered" evidence="1">
    <location>
        <begin position="279"/>
        <end position="309"/>
    </location>
</feature>